<dbReference type="AlphaFoldDB" id="A0AAV8WWT7"/>
<proteinExistence type="predicted"/>
<evidence type="ECO:0000313" key="2">
    <source>
        <dbReference type="EMBL" id="KAJ8931075.1"/>
    </source>
</evidence>
<keyword evidence="1" id="KW-1133">Transmembrane helix</keyword>
<dbReference type="Proteomes" id="UP001162156">
    <property type="component" value="Unassembled WGS sequence"/>
</dbReference>
<reference evidence="2" key="1">
    <citation type="journal article" date="2023" name="Insect Mol. Biol.">
        <title>Genome sequencing provides insights into the evolution of gene families encoding plant cell wall-degrading enzymes in longhorned beetles.</title>
        <authorList>
            <person name="Shin N.R."/>
            <person name="Okamura Y."/>
            <person name="Kirsch R."/>
            <person name="Pauchet Y."/>
        </authorList>
    </citation>
    <scope>NUCLEOTIDE SEQUENCE</scope>
    <source>
        <strain evidence="2">RBIC_L_NR</strain>
    </source>
</reference>
<dbReference type="EMBL" id="JANEYF010004476">
    <property type="protein sequence ID" value="KAJ8931075.1"/>
    <property type="molecule type" value="Genomic_DNA"/>
</dbReference>
<gene>
    <name evidence="2" type="ORF">NQ314_016104</name>
</gene>
<evidence type="ECO:0000313" key="3">
    <source>
        <dbReference type="Proteomes" id="UP001162156"/>
    </source>
</evidence>
<sequence>MHKVHEIVCMSTSLNILRYYQAFPKKGTELNPGIGFYLKFILMCLLASVLLIGSVLHLNNTIRTGVVAFTVMETIEHIILRLDHVKYLLGKALKEENRHIRRKLFNFAVNYHIRVLQ</sequence>
<keyword evidence="1" id="KW-0812">Transmembrane</keyword>
<keyword evidence="1" id="KW-0472">Membrane</keyword>
<accession>A0AAV8WWT7</accession>
<organism evidence="2 3">
    <name type="scientific">Rhamnusium bicolor</name>
    <dbReference type="NCBI Taxonomy" id="1586634"/>
    <lineage>
        <taxon>Eukaryota</taxon>
        <taxon>Metazoa</taxon>
        <taxon>Ecdysozoa</taxon>
        <taxon>Arthropoda</taxon>
        <taxon>Hexapoda</taxon>
        <taxon>Insecta</taxon>
        <taxon>Pterygota</taxon>
        <taxon>Neoptera</taxon>
        <taxon>Endopterygota</taxon>
        <taxon>Coleoptera</taxon>
        <taxon>Polyphaga</taxon>
        <taxon>Cucujiformia</taxon>
        <taxon>Chrysomeloidea</taxon>
        <taxon>Cerambycidae</taxon>
        <taxon>Lepturinae</taxon>
        <taxon>Rhagiini</taxon>
        <taxon>Rhamnusium</taxon>
    </lineage>
</organism>
<protein>
    <submittedName>
        <fullName evidence="2">Uncharacterized protein</fullName>
    </submittedName>
</protein>
<keyword evidence="3" id="KW-1185">Reference proteome</keyword>
<evidence type="ECO:0000256" key="1">
    <source>
        <dbReference type="SAM" id="Phobius"/>
    </source>
</evidence>
<comment type="caution">
    <text evidence="2">The sequence shown here is derived from an EMBL/GenBank/DDBJ whole genome shotgun (WGS) entry which is preliminary data.</text>
</comment>
<name>A0AAV8WWT7_9CUCU</name>
<feature type="transmembrane region" description="Helical" evidence="1">
    <location>
        <begin position="34"/>
        <end position="56"/>
    </location>
</feature>